<organism evidence="5 6">
    <name type="scientific">Paraglaciecola aquimarina</name>
    <dbReference type="NCBI Taxonomy" id="1235557"/>
    <lineage>
        <taxon>Bacteria</taxon>
        <taxon>Pseudomonadati</taxon>
        <taxon>Pseudomonadota</taxon>
        <taxon>Gammaproteobacteria</taxon>
        <taxon>Alteromonadales</taxon>
        <taxon>Alteromonadaceae</taxon>
        <taxon>Paraglaciecola</taxon>
    </lineage>
</organism>
<dbReference type="InterPro" id="IPR039565">
    <property type="entry name" value="BamD-like"/>
</dbReference>
<evidence type="ECO:0000256" key="1">
    <source>
        <dbReference type="ARBA" id="ARBA00022729"/>
    </source>
</evidence>
<evidence type="ECO:0000259" key="4">
    <source>
        <dbReference type="Pfam" id="PF16331"/>
    </source>
</evidence>
<comment type="subcellular location">
    <subcellularLocation>
        <location evidence="2">Periplasm</location>
    </subcellularLocation>
</comment>
<dbReference type="InterPro" id="IPR034706">
    <property type="entry name" value="CpoB"/>
</dbReference>
<comment type="similarity">
    <text evidence="2">Belongs to the CpoB family.</text>
</comment>
<proteinExistence type="inferred from homology"/>
<keyword evidence="6" id="KW-1185">Reference proteome</keyword>
<dbReference type="Proteomes" id="UP001247805">
    <property type="component" value="Unassembled WGS sequence"/>
</dbReference>
<feature type="signal peptide" evidence="2">
    <location>
        <begin position="1"/>
        <end position="20"/>
    </location>
</feature>
<feature type="domain" description="Outer membrane lipoprotein BamD-like" evidence="3">
    <location>
        <begin position="126"/>
        <end position="247"/>
    </location>
</feature>
<feature type="chain" id="PRO_5044937607" description="Cell division coordinator CpoB" evidence="2">
    <location>
        <begin position="21"/>
        <end position="248"/>
    </location>
</feature>
<dbReference type="InterPro" id="IPR032519">
    <property type="entry name" value="YbgF_tri"/>
</dbReference>
<dbReference type="Gene3D" id="1.25.40.10">
    <property type="entry name" value="Tetratricopeptide repeat domain"/>
    <property type="match status" value="1"/>
</dbReference>
<dbReference type="Pfam" id="PF13525">
    <property type="entry name" value="YfiO"/>
    <property type="match status" value="1"/>
</dbReference>
<keyword evidence="2" id="KW-0132">Cell division</keyword>
<evidence type="ECO:0000313" key="5">
    <source>
        <dbReference type="EMBL" id="MDU0356063.1"/>
    </source>
</evidence>
<dbReference type="HAMAP" id="MF_02066">
    <property type="entry name" value="CpoB"/>
    <property type="match status" value="1"/>
</dbReference>
<keyword evidence="1 2" id="KW-0732">Signal</keyword>
<comment type="function">
    <text evidence="2">Mediates coordination of peptidoglycan synthesis and outer membrane constriction during cell division.</text>
</comment>
<dbReference type="Pfam" id="PF16331">
    <property type="entry name" value="TolA_bind_tri"/>
    <property type="match status" value="1"/>
</dbReference>
<name>A0ABU3T1I0_9ALTE</name>
<keyword evidence="2" id="KW-0131">Cell cycle</keyword>
<evidence type="ECO:0000313" key="6">
    <source>
        <dbReference type="Proteomes" id="UP001247805"/>
    </source>
</evidence>
<dbReference type="SUPFAM" id="SSF48452">
    <property type="entry name" value="TPR-like"/>
    <property type="match status" value="1"/>
</dbReference>
<evidence type="ECO:0000256" key="2">
    <source>
        <dbReference type="HAMAP-Rule" id="MF_02066"/>
    </source>
</evidence>
<protein>
    <recommendedName>
        <fullName evidence="2">Cell division coordinator CpoB</fullName>
    </recommendedName>
</protein>
<dbReference type="EMBL" id="JAWDIO010000002">
    <property type="protein sequence ID" value="MDU0356063.1"/>
    <property type="molecule type" value="Genomic_DNA"/>
</dbReference>
<gene>
    <name evidence="5" type="primary">ybgF</name>
    <name evidence="2" type="synonym">cpoB</name>
    <name evidence="5" type="ORF">RS130_21145</name>
</gene>
<reference evidence="5 6" key="1">
    <citation type="submission" date="2023-10" db="EMBL/GenBank/DDBJ databases">
        <title>Glaciecola aquimarina strain GGW-M5 nov., isolated from a coastal seawater.</title>
        <authorList>
            <person name="Bayburt H."/>
            <person name="Kim J.M."/>
            <person name="Choi B.J."/>
            <person name="Jeon C.O."/>
        </authorList>
    </citation>
    <scope>NUCLEOTIDE SEQUENCE [LARGE SCALE GENOMIC DNA]</scope>
    <source>
        <strain evidence="5 6">KCTC 32108</strain>
    </source>
</reference>
<feature type="domain" description="YbgF trimerisation" evidence="4">
    <location>
        <begin position="35"/>
        <end position="105"/>
    </location>
</feature>
<accession>A0ABU3T1I0</accession>
<dbReference type="InterPro" id="IPR014162">
    <property type="entry name" value="CpoB_C"/>
</dbReference>
<sequence length="248" mass="28201" precursor="true">MKKRTLALCLLGLYGTAVYAVPAPVTDVTTGSNGQRLDEIERLLKTRTEAQHRQQEQLDIVQNEVNELRGAIEVQNYQLEKILERQRELYLEIDKRMESVMAAPSTQYAATENTTPLIEPVEMSGNESEAYDKAVNLILKEKLYDQAIPEFKAFLQRFPNSSYVPNARYWLGQLLFNKQDWAGAGEQFQSLVSNYPDSSKRADALLKLGITEMERSNIARAKQLWEQVVREFPDSSSAKLAAKRIANL</sequence>
<dbReference type="Gene3D" id="1.20.5.110">
    <property type="match status" value="1"/>
</dbReference>
<dbReference type="RefSeq" id="WP_316027571.1">
    <property type="nucleotide sequence ID" value="NZ_JAWDIO010000002.1"/>
</dbReference>
<dbReference type="InterPro" id="IPR011990">
    <property type="entry name" value="TPR-like_helical_dom_sf"/>
</dbReference>
<evidence type="ECO:0000259" key="3">
    <source>
        <dbReference type="Pfam" id="PF13525"/>
    </source>
</evidence>
<comment type="caution">
    <text evidence="5">The sequence shown here is derived from an EMBL/GenBank/DDBJ whole genome shotgun (WGS) entry which is preliminary data.</text>
</comment>
<dbReference type="NCBIfam" id="TIGR02795">
    <property type="entry name" value="tol_pal_ybgF"/>
    <property type="match status" value="1"/>
</dbReference>
<keyword evidence="2" id="KW-0574">Periplasm</keyword>